<dbReference type="GO" id="GO:0016787">
    <property type="term" value="F:hydrolase activity"/>
    <property type="evidence" value="ECO:0007669"/>
    <property type="project" value="UniProtKB-KW"/>
</dbReference>
<evidence type="ECO:0000256" key="1">
    <source>
        <dbReference type="ARBA" id="ARBA00038310"/>
    </source>
</evidence>
<sequence length="358" mass="40402">METQLRSYCQSSPTTQNGFRTSNSVVGTVVMDVGKEIENVRSTPAKASDEGKSYRLKVFDPHHHLWDLDRNSYPWMEPGTPSIVGDPAPIRKNYLAEDYLADTADFDLIGTVHLDGGFDPANPVGETRFVQKLHEDSGFPNAIVGQVALDDPKAADVIEAHMAASPLFRGIRHIVAWHPDPQLRYVERSDYLRDEGWIRNFGRLAGYGLSFDTQVYPHQMGDVARLARTHAETRIVVNQAGMPDGLRTGDFSEWKAGMRLLSSCHNVFVKISGFGMLLPGWTRQDVKPLIAELIDLFGPSRLMFASNFPVDKLFRPFRDIYMDYAECVRWLSPSEQEEMFSGTAMQLYRPVFPSVIRK</sequence>
<reference evidence="4 5" key="1">
    <citation type="submission" date="2018-05" db="EMBL/GenBank/DDBJ databases">
        <title>The draft genome of strain NS-104.</title>
        <authorList>
            <person name="Hang P."/>
            <person name="Jiang J."/>
        </authorList>
    </citation>
    <scope>NUCLEOTIDE SEQUENCE [LARGE SCALE GENOMIC DNA]</scope>
    <source>
        <strain evidence="4 5">NS-104</strain>
    </source>
</reference>
<keyword evidence="5" id="KW-1185">Reference proteome</keyword>
<evidence type="ECO:0000256" key="2">
    <source>
        <dbReference type="SAM" id="MobiDB-lite"/>
    </source>
</evidence>
<feature type="domain" description="Amidohydrolase-related" evidence="3">
    <location>
        <begin position="60"/>
        <end position="349"/>
    </location>
</feature>
<evidence type="ECO:0000313" key="5">
    <source>
        <dbReference type="Proteomes" id="UP000245252"/>
    </source>
</evidence>
<dbReference type="SUPFAM" id="SSF51556">
    <property type="entry name" value="Metallo-dependent hydrolases"/>
    <property type="match status" value="1"/>
</dbReference>
<dbReference type="EMBL" id="QFBC01000015">
    <property type="protein sequence ID" value="PWE53595.1"/>
    <property type="molecule type" value="Genomic_DNA"/>
</dbReference>
<dbReference type="Pfam" id="PF04909">
    <property type="entry name" value="Amidohydro_2"/>
    <property type="match status" value="1"/>
</dbReference>
<comment type="similarity">
    <text evidence="1">Belongs to the metallo-dependent hydrolases superfamily.</text>
</comment>
<dbReference type="PANTHER" id="PTHR43569:SF1">
    <property type="entry name" value="BLL3371 PROTEIN"/>
    <property type="match status" value="1"/>
</dbReference>
<keyword evidence="4" id="KW-0378">Hydrolase</keyword>
<dbReference type="AlphaFoldDB" id="A0A2U2DJX0"/>
<name>A0A2U2DJX0_9HYPH</name>
<evidence type="ECO:0000313" key="4">
    <source>
        <dbReference type="EMBL" id="PWE53595.1"/>
    </source>
</evidence>
<dbReference type="Proteomes" id="UP000245252">
    <property type="component" value="Unassembled WGS sequence"/>
</dbReference>
<dbReference type="InterPro" id="IPR032466">
    <property type="entry name" value="Metal_Hydrolase"/>
</dbReference>
<dbReference type="PANTHER" id="PTHR43569">
    <property type="entry name" value="AMIDOHYDROLASE"/>
    <property type="match status" value="1"/>
</dbReference>
<dbReference type="InterPro" id="IPR052350">
    <property type="entry name" value="Metallo-dep_Lactonases"/>
</dbReference>
<dbReference type="OrthoDB" id="9787654at2"/>
<accession>A0A2U2DJX0</accession>
<protein>
    <submittedName>
        <fullName evidence="4">Amidohydrolase</fullName>
    </submittedName>
</protein>
<dbReference type="Gene3D" id="3.20.20.140">
    <property type="entry name" value="Metal-dependent hydrolases"/>
    <property type="match status" value="1"/>
</dbReference>
<comment type="caution">
    <text evidence="4">The sequence shown here is derived from an EMBL/GenBank/DDBJ whole genome shotgun (WGS) entry which is preliminary data.</text>
</comment>
<organism evidence="4 5">
    <name type="scientific">Metarhizobium album</name>
    <dbReference type="NCBI Taxonomy" id="2182425"/>
    <lineage>
        <taxon>Bacteria</taxon>
        <taxon>Pseudomonadati</taxon>
        <taxon>Pseudomonadota</taxon>
        <taxon>Alphaproteobacteria</taxon>
        <taxon>Hyphomicrobiales</taxon>
        <taxon>Rhizobiaceae</taxon>
        <taxon>Metarhizobium</taxon>
    </lineage>
</organism>
<proteinExistence type="inferred from homology"/>
<evidence type="ECO:0000259" key="3">
    <source>
        <dbReference type="Pfam" id="PF04909"/>
    </source>
</evidence>
<dbReference type="InterPro" id="IPR006680">
    <property type="entry name" value="Amidohydro-rel"/>
</dbReference>
<gene>
    <name evidence="4" type="ORF">DEM27_25535</name>
</gene>
<feature type="region of interest" description="Disordered" evidence="2">
    <location>
        <begin position="1"/>
        <end position="20"/>
    </location>
</feature>